<dbReference type="FunFam" id="1.10.8.1020:FF:000001">
    <property type="entry name" value="RecQ-mediated genome instability protein 1"/>
    <property type="match status" value="1"/>
</dbReference>
<dbReference type="GO" id="GO:0000166">
    <property type="term" value="F:nucleotide binding"/>
    <property type="evidence" value="ECO:0007669"/>
    <property type="project" value="InterPro"/>
</dbReference>
<feature type="region of interest" description="Disordered" evidence="7">
    <location>
        <begin position="281"/>
        <end position="310"/>
    </location>
</feature>
<evidence type="ECO:0000256" key="7">
    <source>
        <dbReference type="SAM" id="MobiDB-lite"/>
    </source>
</evidence>
<evidence type="ECO:0000256" key="1">
    <source>
        <dbReference type="ARBA" id="ARBA00004123"/>
    </source>
</evidence>
<evidence type="ECO:0000256" key="3">
    <source>
        <dbReference type="ARBA" id="ARBA00018987"/>
    </source>
</evidence>
<evidence type="ECO:0000259" key="8">
    <source>
        <dbReference type="Pfam" id="PF08585"/>
    </source>
</evidence>
<dbReference type="Gene3D" id="2.40.50.770">
    <property type="entry name" value="RecQ-mediated genome instability protein Rmi1, C-terminal domain"/>
    <property type="match status" value="1"/>
</dbReference>
<accession>A0A7K6R7L0</accession>
<dbReference type="Pfam" id="PF21000">
    <property type="entry name" value="RMI1_N_N"/>
    <property type="match status" value="1"/>
</dbReference>
<evidence type="ECO:0000313" key="11">
    <source>
        <dbReference type="EMBL" id="NWW81973.1"/>
    </source>
</evidence>
<dbReference type="GO" id="GO:0031422">
    <property type="term" value="C:RecQ family helicase-topoisomerase III complex"/>
    <property type="evidence" value="ECO:0007669"/>
    <property type="project" value="TreeGrafter"/>
</dbReference>
<dbReference type="GO" id="GO:0000712">
    <property type="term" value="P:resolution of meiotic recombination intermediates"/>
    <property type="evidence" value="ECO:0007669"/>
    <property type="project" value="TreeGrafter"/>
</dbReference>
<feature type="compositionally biased region" description="Basic and acidic residues" evidence="7">
    <location>
        <begin position="371"/>
        <end position="386"/>
    </location>
</feature>
<dbReference type="OrthoDB" id="341511at2759"/>
<dbReference type="InterPro" id="IPR013894">
    <property type="entry name" value="RMI1_OB"/>
</dbReference>
<dbReference type="Pfam" id="PF16099">
    <property type="entry name" value="RMI1_C"/>
    <property type="match status" value="1"/>
</dbReference>
<organism evidence="11 12">
    <name type="scientific">Climacteris rufus</name>
    <name type="common">rufous treecreeper</name>
    <dbReference type="NCBI Taxonomy" id="47695"/>
    <lineage>
        <taxon>Eukaryota</taxon>
        <taxon>Metazoa</taxon>
        <taxon>Chordata</taxon>
        <taxon>Craniata</taxon>
        <taxon>Vertebrata</taxon>
        <taxon>Euteleostomi</taxon>
        <taxon>Archelosauria</taxon>
        <taxon>Archosauria</taxon>
        <taxon>Dinosauria</taxon>
        <taxon>Saurischia</taxon>
        <taxon>Theropoda</taxon>
        <taxon>Coelurosauria</taxon>
        <taxon>Aves</taxon>
        <taxon>Neognathae</taxon>
        <taxon>Neoaves</taxon>
        <taxon>Telluraves</taxon>
        <taxon>Australaves</taxon>
        <taxon>Passeriformes</taxon>
        <taxon>Climacteridae</taxon>
        <taxon>Climacteris</taxon>
    </lineage>
</organism>
<name>A0A7K6R7L0_9PASS</name>
<dbReference type="Pfam" id="PF08585">
    <property type="entry name" value="RMI1_N_C"/>
    <property type="match status" value="1"/>
</dbReference>
<comment type="subcellular location">
    <subcellularLocation>
        <location evidence="1">Nucleus</location>
    </subcellularLocation>
</comment>
<evidence type="ECO:0000313" key="12">
    <source>
        <dbReference type="Proteomes" id="UP000580879"/>
    </source>
</evidence>
<comment type="function">
    <text evidence="6">Essential component of the RMI complex, a complex that plays an important role in the processing of homologous recombination intermediates to limit DNA crossover formation in cells. Promotes TOP3A binding to double Holliday junctions (DHJ) and hence stimulates TOP3A-mediated dissolution. Required for BLM phosphorylation during mitosis. Within the BLM complex, required for BLM and TOP3A stability.</text>
</comment>
<dbReference type="EMBL" id="VZRZ01007933">
    <property type="protein sequence ID" value="NWW81973.1"/>
    <property type="molecule type" value="Genomic_DNA"/>
</dbReference>
<dbReference type="InterPro" id="IPR042470">
    <property type="entry name" value="RMI1_N_C_sf"/>
</dbReference>
<dbReference type="AlphaFoldDB" id="A0A7K6R7L0"/>
<comment type="similarity">
    <text evidence="2">Belongs to the RMI1 family.</text>
</comment>
<dbReference type="Gene3D" id="2.40.50.510">
    <property type="match status" value="2"/>
</dbReference>
<evidence type="ECO:0000256" key="5">
    <source>
        <dbReference type="ARBA" id="ARBA00023242"/>
    </source>
</evidence>
<feature type="domain" description="RecQ-mediated genome instability protein 1 C-terminal OB-fold" evidence="9">
    <location>
        <begin position="489"/>
        <end position="624"/>
    </location>
</feature>
<reference evidence="11 12" key="1">
    <citation type="submission" date="2019-09" db="EMBL/GenBank/DDBJ databases">
        <title>Bird 10,000 Genomes (B10K) Project - Family phase.</title>
        <authorList>
            <person name="Zhang G."/>
        </authorList>
    </citation>
    <scope>NUCLEOTIDE SEQUENCE [LARGE SCALE GENOMIC DNA]</scope>
    <source>
        <strain evidence="11">B10K-DU-029-53</strain>
    </source>
</reference>
<dbReference type="Proteomes" id="UP000580879">
    <property type="component" value="Unassembled WGS sequence"/>
</dbReference>
<sequence>MSTPNITARVETWLSSTWHIKVPLAWLQACINWIQEENGGSNLSQAQINKQVFEQWLLTDLRDLEYPILPNCILDTPKGELSGFYSIQIDSLVDVSQPAYSQLQKLRGKSTVNEEVTASTQAFPKPWEAKPTRMLMLQLTDGIQQIQGMEYQPVPVLCSNLPPGTKITVQGNIAYRLGVLLLKPENVKLLGGEVDALLDDYCQERVLARLIGETENPNSVGQAGHQQIFSRPVDELEQALGPSDEELLASLDENNEFTLNCRTSLESGYCSRSNDFSTASGSLTAPNGNDLPQKFANPLPHSDEQLSPPTEYADGFLNDFPFEDDFLLEIEVQRELEEVPPVVMNRNIGLIPGRLPHTSRSSCNSSLNGTGEKDCVNEREKPRETISEEKNFRRTICDENGNSMNNFLQHNGLHKMYSSPAFSLENPGEGQNYTDLDKSRCEYQHTSDSRVLNDDPVFSLEMDPEGDQRKHESLIPPCKEVEAHLDLDSPPFTYISLLLAKKPETVTILKVKCFIVTLTGNLTNSNGYWGIKAKISDGSAYLEVDFADDILTSLIGFSVPEMNRLKKDPGLRLKLKDGLEKCQKQLIDLCCLMTIEFDPFQSKATVLILQDADSRHLEQLKKRLNK</sequence>
<proteinExistence type="inferred from homology"/>
<comment type="caution">
    <text evidence="11">The sequence shown here is derived from an EMBL/GenBank/DDBJ whole genome shotgun (WGS) entry which is preliminary data.</text>
</comment>
<evidence type="ECO:0000256" key="6">
    <source>
        <dbReference type="ARBA" id="ARBA00024977"/>
    </source>
</evidence>
<dbReference type="PANTHER" id="PTHR14790:SF15">
    <property type="entry name" value="RECQ-MEDIATED GENOME INSTABILITY PROTEIN 1"/>
    <property type="match status" value="1"/>
</dbReference>
<feature type="domain" description="RecQ mediated genome instability protein 1 OB-fold" evidence="8">
    <location>
        <begin position="69"/>
        <end position="205"/>
    </location>
</feature>
<dbReference type="GO" id="GO:0000724">
    <property type="term" value="P:double-strand break repair via homologous recombination"/>
    <property type="evidence" value="ECO:0007669"/>
    <property type="project" value="TreeGrafter"/>
</dbReference>
<evidence type="ECO:0000256" key="2">
    <source>
        <dbReference type="ARBA" id="ARBA00006395"/>
    </source>
</evidence>
<feature type="non-terminal residue" evidence="11">
    <location>
        <position position="626"/>
    </location>
</feature>
<evidence type="ECO:0000259" key="10">
    <source>
        <dbReference type="Pfam" id="PF21000"/>
    </source>
</evidence>
<feature type="compositionally biased region" description="Polar residues" evidence="7">
    <location>
        <begin position="359"/>
        <end position="369"/>
    </location>
</feature>
<dbReference type="InterPro" id="IPR049363">
    <property type="entry name" value="RMI1_N"/>
</dbReference>
<gene>
    <name evidence="11" type="primary">Rmi1</name>
    <name evidence="11" type="ORF">CLIRUF_R04110</name>
</gene>
<dbReference type="PANTHER" id="PTHR14790">
    <property type="entry name" value="RECQ-MEDIATED GENOME INSTABILITY PROTEIN 1 RMI1"/>
    <property type="match status" value="1"/>
</dbReference>
<keyword evidence="4" id="KW-0235">DNA replication</keyword>
<feature type="domain" description="RMI1 N-terminal" evidence="10">
    <location>
        <begin position="14"/>
        <end position="63"/>
    </location>
</feature>
<dbReference type="SMART" id="SM01161">
    <property type="entry name" value="DUF1767"/>
    <property type="match status" value="1"/>
</dbReference>
<evidence type="ECO:0000256" key="4">
    <source>
        <dbReference type="ARBA" id="ARBA00022705"/>
    </source>
</evidence>
<dbReference type="GO" id="GO:0016604">
    <property type="term" value="C:nuclear body"/>
    <property type="evidence" value="ECO:0007669"/>
    <property type="project" value="TreeGrafter"/>
</dbReference>
<keyword evidence="12" id="KW-1185">Reference proteome</keyword>
<feature type="region of interest" description="Disordered" evidence="7">
    <location>
        <begin position="359"/>
        <end position="386"/>
    </location>
</feature>
<dbReference type="GO" id="GO:0006260">
    <property type="term" value="P:DNA replication"/>
    <property type="evidence" value="ECO:0007669"/>
    <property type="project" value="UniProtKB-KW"/>
</dbReference>
<dbReference type="InterPro" id="IPR044881">
    <property type="entry name" value="RMI1_N_N_sf"/>
</dbReference>
<dbReference type="InterPro" id="IPR032199">
    <property type="entry name" value="RMI1_C"/>
</dbReference>
<keyword evidence="5" id="KW-0539">Nucleus</keyword>
<dbReference type="FunFam" id="2.40.50.770:FF:000002">
    <property type="entry name" value="recQ-mediated genome instability protein 1"/>
    <property type="match status" value="1"/>
</dbReference>
<dbReference type="Gene3D" id="1.10.8.1020">
    <property type="entry name" value="RecQ-mediated genome instability protein 1, N-terminal domain"/>
    <property type="match status" value="1"/>
</dbReference>
<feature type="non-terminal residue" evidence="11">
    <location>
        <position position="1"/>
    </location>
</feature>
<protein>
    <recommendedName>
        <fullName evidence="3">RecQ-mediated genome instability protein 1</fullName>
    </recommendedName>
</protein>
<evidence type="ECO:0000259" key="9">
    <source>
        <dbReference type="Pfam" id="PF16099"/>
    </source>
</evidence>